<sequence length="84" mass="9719">MPYVRRLLRVMGSISTGPEKKLANRFTMEYLRHDGVFTLRLVGKNSSDIVVAEILADLWDMYRTKKAAQIRNNTQEVEFEGEDV</sequence>
<reference evidence="1" key="2">
    <citation type="submission" date="2020-11" db="EMBL/GenBank/DDBJ databases">
        <authorList>
            <person name="McCartney M.A."/>
            <person name="Auch B."/>
            <person name="Kono T."/>
            <person name="Mallez S."/>
            <person name="Becker A."/>
            <person name="Gohl D.M."/>
            <person name="Silverstein K.A.T."/>
            <person name="Koren S."/>
            <person name="Bechman K.B."/>
            <person name="Herman A."/>
            <person name="Abrahante J.E."/>
            <person name="Garbe J."/>
        </authorList>
    </citation>
    <scope>NUCLEOTIDE SEQUENCE</scope>
    <source>
        <strain evidence="1">Duluth1</strain>
        <tissue evidence="1">Whole animal</tissue>
    </source>
</reference>
<reference evidence="1" key="1">
    <citation type="journal article" date="2019" name="bioRxiv">
        <title>The Genome of the Zebra Mussel, Dreissena polymorpha: A Resource for Invasive Species Research.</title>
        <authorList>
            <person name="McCartney M.A."/>
            <person name="Auch B."/>
            <person name="Kono T."/>
            <person name="Mallez S."/>
            <person name="Zhang Y."/>
            <person name="Obille A."/>
            <person name="Becker A."/>
            <person name="Abrahante J.E."/>
            <person name="Garbe J."/>
            <person name="Badalamenti J.P."/>
            <person name="Herman A."/>
            <person name="Mangelson H."/>
            <person name="Liachko I."/>
            <person name="Sullivan S."/>
            <person name="Sone E.D."/>
            <person name="Koren S."/>
            <person name="Silverstein K.A.T."/>
            <person name="Beckman K.B."/>
            <person name="Gohl D.M."/>
        </authorList>
    </citation>
    <scope>NUCLEOTIDE SEQUENCE</scope>
    <source>
        <strain evidence="1">Duluth1</strain>
        <tissue evidence="1">Whole animal</tissue>
    </source>
</reference>
<keyword evidence="2" id="KW-1185">Reference proteome</keyword>
<evidence type="ECO:0000313" key="1">
    <source>
        <dbReference type="EMBL" id="KAH3784582.1"/>
    </source>
</evidence>
<evidence type="ECO:0000313" key="2">
    <source>
        <dbReference type="Proteomes" id="UP000828390"/>
    </source>
</evidence>
<comment type="caution">
    <text evidence="1">The sequence shown here is derived from an EMBL/GenBank/DDBJ whole genome shotgun (WGS) entry which is preliminary data.</text>
</comment>
<accession>A0A9D4ITT4</accession>
<name>A0A9D4ITT4_DREPO</name>
<gene>
    <name evidence="1" type="ORF">DPMN_162542</name>
</gene>
<dbReference type="AlphaFoldDB" id="A0A9D4ITT4"/>
<dbReference type="EMBL" id="JAIWYP010000008">
    <property type="protein sequence ID" value="KAH3784582.1"/>
    <property type="molecule type" value="Genomic_DNA"/>
</dbReference>
<dbReference type="Proteomes" id="UP000828390">
    <property type="component" value="Unassembled WGS sequence"/>
</dbReference>
<protein>
    <submittedName>
        <fullName evidence="1">Uncharacterized protein</fullName>
    </submittedName>
</protein>
<proteinExistence type="predicted"/>
<organism evidence="1 2">
    <name type="scientific">Dreissena polymorpha</name>
    <name type="common">Zebra mussel</name>
    <name type="synonym">Mytilus polymorpha</name>
    <dbReference type="NCBI Taxonomy" id="45954"/>
    <lineage>
        <taxon>Eukaryota</taxon>
        <taxon>Metazoa</taxon>
        <taxon>Spiralia</taxon>
        <taxon>Lophotrochozoa</taxon>
        <taxon>Mollusca</taxon>
        <taxon>Bivalvia</taxon>
        <taxon>Autobranchia</taxon>
        <taxon>Heteroconchia</taxon>
        <taxon>Euheterodonta</taxon>
        <taxon>Imparidentia</taxon>
        <taxon>Neoheterodontei</taxon>
        <taxon>Myida</taxon>
        <taxon>Dreissenoidea</taxon>
        <taxon>Dreissenidae</taxon>
        <taxon>Dreissena</taxon>
    </lineage>
</organism>